<evidence type="ECO:0000256" key="3">
    <source>
        <dbReference type="ARBA" id="ARBA00022723"/>
    </source>
</evidence>
<dbReference type="InterPro" id="IPR018298">
    <property type="entry name" value="Adrenodoxin_Fe-S_BS"/>
</dbReference>
<dbReference type="SUPFAM" id="SSF54292">
    <property type="entry name" value="2Fe-2S ferredoxin-like"/>
    <property type="match status" value="1"/>
</dbReference>
<proteinExistence type="inferred from homology"/>
<evidence type="ECO:0000313" key="8">
    <source>
        <dbReference type="EMBL" id="OIR07169.1"/>
    </source>
</evidence>
<comment type="cofactor">
    <cofactor evidence="6">
        <name>[2Fe-2S] cluster</name>
        <dbReference type="ChEBI" id="CHEBI:190135"/>
    </cofactor>
</comment>
<evidence type="ECO:0000256" key="2">
    <source>
        <dbReference type="ARBA" id="ARBA00022714"/>
    </source>
</evidence>
<dbReference type="AlphaFoldDB" id="A0A1J5SFF8"/>
<dbReference type="PROSITE" id="PS00814">
    <property type="entry name" value="ADX"/>
    <property type="match status" value="1"/>
</dbReference>
<keyword evidence="3" id="KW-0479">Metal-binding</keyword>
<accession>A0A1J5SFF8</accession>
<evidence type="ECO:0000256" key="6">
    <source>
        <dbReference type="ARBA" id="ARBA00034078"/>
    </source>
</evidence>
<dbReference type="EMBL" id="MLJW01000039">
    <property type="protein sequence ID" value="OIR07169.1"/>
    <property type="molecule type" value="Genomic_DNA"/>
</dbReference>
<sequence>MFFFGKKKSAHHIVVLPHPQLCPAGEVVPALIGKSIAEALVAAGVELSHSCQFQCSCTTCHVFVMEGAACLSARGAEEAKVLAGTGSDDRWSRLACQSLFQGGGDVVVEIRNV</sequence>
<dbReference type="GO" id="GO:0009055">
    <property type="term" value="F:electron transfer activity"/>
    <property type="evidence" value="ECO:0007669"/>
    <property type="project" value="TreeGrafter"/>
</dbReference>
<dbReference type="GO" id="GO:0051537">
    <property type="term" value="F:2 iron, 2 sulfur cluster binding"/>
    <property type="evidence" value="ECO:0007669"/>
    <property type="project" value="UniProtKB-KW"/>
</dbReference>
<organism evidence="8">
    <name type="scientific">mine drainage metagenome</name>
    <dbReference type="NCBI Taxonomy" id="410659"/>
    <lineage>
        <taxon>unclassified sequences</taxon>
        <taxon>metagenomes</taxon>
        <taxon>ecological metagenomes</taxon>
    </lineage>
</organism>
<evidence type="ECO:0000256" key="1">
    <source>
        <dbReference type="ARBA" id="ARBA00010914"/>
    </source>
</evidence>
<dbReference type="Pfam" id="PF00111">
    <property type="entry name" value="Fer2"/>
    <property type="match status" value="1"/>
</dbReference>
<comment type="caution">
    <text evidence="8">The sequence shown here is derived from an EMBL/GenBank/DDBJ whole genome shotgun (WGS) entry which is preliminary data.</text>
</comment>
<evidence type="ECO:0000256" key="5">
    <source>
        <dbReference type="ARBA" id="ARBA00023014"/>
    </source>
</evidence>
<feature type="domain" description="2Fe-2S ferredoxin-type" evidence="7">
    <location>
        <begin position="11"/>
        <end position="113"/>
    </location>
</feature>
<dbReference type="InterPro" id="IPR001055">
    <property type="entry name" value="Adrenodoxin-like"/>
</dbReference>
<dbReference type="PANTHER" id="PTHR23426">
    <property type="entry name" value="FERREDOXIN/ADRENODOXIN"/>
    <property type="match status" value="1"/>
</dbReference>
<protein>
    <submittedName>
        <fullName evidence="8">2Fe-2S ferredoxin</fullName>
    </submittedName>
</protein>
<dbReference type="InterPro" id="IPR012675">
    <property type="entry name" value="Beta-grasp_dom_sf"/>
</dbReference>
<evidence type="ECO:0000256" key="4">
    <source>
        <dbReference type="ARBA" id="ARBA00023004"/>
    </source>
</evidence>
<gene>
    <name evidence="8" type="primary">fdx_10</name>
    <name evidence="8" type="ORF">GALL_107580</name>
</gene>
<dbReference type="InterPro" id="IPR001041">
    <property type="entry name" value="2Fe-2S_ferredoxin-type"/>
</dbReference>
<dbReference type="GO" id="GO:0140647">
    <property type="term" value="P:P450-containing electron transport chain"/>
    <property type="evidence" value="ECO:0007669"/>
    <property type="project" value="InterPro"/>
</dbReference>
<dbReference type="InterPro" id="IPR036010">
    <property type="entry name" value="2Fe-2S_ferredoxin-like_sf"/>
</dbReference>
<comment type="similarity">
    <text evidence="1">Belongs to the adrenodoxin/putidaredoxin family.</text>
</comment>
<dbReference type="PROSITE" id="PS51085">
    <property type="entry name" value="2FE2S_FER_2"/>
    <property type="match status" value="1"/>
</dbReference>
<dbReference type="CDD" id="cd00207">
    <property type="entry name" value="fer2"/>
    <property type="match status" value="1"/>
</dbReference>
<name>A0A1J5SFF8_9ZZZZ</name>
<dbReference type="PANTHER" id="PTHR23426:SF65">
    <property type="entry name" value="FERREDOXIN-2, MITOCHONDRIAL"/>
    <property type="match status" value="1"/>
</dbReference>
<keyword evidence="2" id="KW-0001">2Fe-2S</keyword>
<reference evidence="8" key="1">
    <citation type="submission" date="2016-10" db="EMBL/GenBank/DDBJ databases">
        <title>Sequence of Gallionella enrichment culture.</title>
        <authorList>
            <person name="Poehlein A."/>
            <person name="Muehling M."/>
            <person name="Daniel R."/>
        </authorList>
    </citation>
    <scope>NUCLEOTIDE SEQUENCE</scope>
</reference>
<dbReference type="GO" id="GO:0046872">
    <property type="term" value="F:metal ion binding"/>
    <property type="evidence" value="ECO:0007669"/>
    <property type="project" value="UniProtKB-KW"/>
</dbReference>
<dbReference type="Gene3D" id="3.10.20.30">
    <property type="match status" value="1"/>
</dbReference>
<keyword evidence="5" id="KW-0411">Iron-sulfur</keyword>
<evidence type="ECO:0000259" key="7">
    <source>
        <dbReference type="PROSITE" id="PS51085"/>
    </source>
</evidence>
<keyword evidence="4" id="KW-0408">Iron</keyword>